<dbReference type="RefSeq" id="XP_002773519.1">
    <property type="nucleotide sequence ID" value="XM_002773473.1"/>
</dbReference>
<dbReference type="InParanoid" id="C5LD57"/>
<proteinExistence type="predicted"/>
<gene>
    <name evidence="1" type="ORF">Pmar_PMAR011466</name>
</gene>
<evidence type="ECO:0000313" key="1">
    <source>
        <dbReference type="EMBL" id="EER05335.1"/>
    </source>
</evidence>
<dbReference type="GeneID" id="9041135"/>
<accession>C5LD57</accession>
<protein>
    <submittedName>
        <fullName evidence="1">Uncharacterized protein</fullName>
    </submittedName>
</protein>
<sequence length="159" mass="17527">MPFGAGPSPGGLEAATEVWIQEAHHLADTLVPPASLEHSIVCPAFYDSAIFNYCKPTIQEAFLSSSIDEGEGLQLADYVDDYAVTGDTVAQVNWHYDIVEAPAKLRGFHFPPLKRYQTWDEDKDNKLLGYVLKNDLLSPVFSAKLLPVDGNSSLVTKRM</sequence>
<evidence type="ECO:0000313" key="2">
    <source>
        <dbReference type="Proteomes" id="UP000007800"/>
    </source>
</evidence>
<dbReference type="EMBL" id="GG680951">
    <property type="protein sequence ID" value="EER05335.1"/>
    <property type="molecule type" value="Genomic_DNA"/>
</dbReference>
<organism evidence="2">
    <name type="scientific">Perkinsus marinus (strain ATCC 50983 / TXsc)</name>
    <dbReference type="NCBI Taxonomy" id="423536"/>
    <lineage>
        <taxon>Eukaryota</taxon>
        <taxon>Sar</taxon>
        <taxon>Alveolata</taxon>
        <taxon>Perkinsozoa</taxon>
        <taxon>Perkinsea</taxon>
        <taxon>Perkinsida</taxon>
        <taxon>Perkinsidae</taxon>
        <taxon>Perkinsus</taxon>
    </lineage>
</organism>
<keyword evidence="2" id="KW-1185">Reference proteome</keyword>
<dbReference type="Proteomes" id="UP000007800">
    <property type="component" value="Unassembled WGS sequence"/>
</dbReference>
<feature type="non-terminal residue" evidence="1">
    <location>
        <position position="159"/>
    </location>
</feature>
<reference evidence="1 2" key="1">
    <citation type="submission" date="2008-07" db="EMBL/GenBank/DDBJ databases">
        <authorList>
            <person name="El-Sayed N."/>
            <person name="Caler E."/>
            <person name="Inman J."/>
            <person name="Amedeo P."/>
            <person name="Hass B."/>
            <person name="Wortman J."/>
        </authorList>
    </citation>
    <scope>NUCLEOTIDE SEQUENCE [LARGE SCALE GENOMIC DNA]</scope>
    <source>
        <strain evidence="2">ATCC 50983 / TXsc</strain>
    </source>
</reference>
<name>C5LD57_PERM5</name>
<dbReference type="AlphaFoldDB" id="C5LD57"/>